<proteinExistence type="predicted"/>
<sequence length="740" mass="83452">MLKKRKNLLLFTLVFLMTLSTPVSATNYKSIDEMASSLNILNILRGNGDDYNLEGQLKRSEAAAFIVRLLGVEKEVIADKAKYVKTEFLDVPQDEWYSHYIGYVSSKGIVNGFGNGNYKPDEYVSEKAFTKMVLGAMGYYQDKDFQWTNIYKFAYSKGLYKDDIYKTKLSDDLYYTRKGVVKILYNSLDKQVEDINKSIIQRLIDNGFTTKAKAEQTGLYKEDSIKTEIKSIKSVTNDKIKIVLTEEIIKFDKSNVVIIEEENSNKLNVKDILFNKNIITIITDKQIANKNYEISLLNITDKEGINTSEIKSNFVGFQQQEIISNFFKISKVEAVSKNIINVYFTHPINQSAGIPMYFDIKRGGEMYVDGSFSNLSAKVLGSVDNCVSLFLKEDDLAEGTDYSVVISGDLASNYGVKLNDGSGEEFGFIGNHDDNQTLQITNVEPIEKDYIMVTFNKDIDVSTATIPSNYELEDTDANIIMNSSLGASMAGEGADKYRKVKVRFINMKKDHNYLLKIKNIKDAYKQSYISEEIAPFYGYPDNAASLKIDYAYSEDKNTVKVYFNRNVPSNIVNATFVMNGVSFVSKQFLDIEPRVLTLYINSSTPLQNGTNYKLSIIGAKNEFGVPYTGSIEYTLQGTSTESGDIGITECKFIANDTVFIKFNKEINQSANNASKFKLEYTESDTTKTITASNINFIDSKTVSVKFSNIDMNTKYNVKISNLVNFSNQFTTREVSSSIEQ</sequence>
<comment type="caution">
    <text evidence="1">The sequence shown here is derived from an EMBL/GenBank/DDBJ whole genome shotgun (WGS) entry which is preliminary data.</text>
</comment>
<gene>
    <name evidence="1" type="ORF">AN2V17_00800</name>
</gene>
<dbReference type="EMBL" id="BTPU01000001">
    <property type="protein sequence ID" value="GMQ60854.1"/>
    <property type="molecule type" value="Genomic_DNA"/>
</dbReference>
<dbReference type="Proteomes" id="UP001374599">
    <property type="component" value="Unassembled WGS sequence"/>
</dbReference>
<evidence type="ECO:0000313" key="1">
    <source>
        <dbReference type="EMBL" id="GMQ60854.1"/>
    </source>
</evidence>
<protein>
    <submittedName>
        <fullName evidence="1">Uncharacterized protein</fullName>
    </submittedName>
</protein>
<name>A0ACB5UE71_9FIRM</name>
<reference evidence="1" key="1">
    <citation type="submission" date="2023-09" db="EMBL/GenBank/DDBJ databases">
        <title>Vallitalea sediminicola and Vallitalea maricola sp. nov., anaerobic bacteria isolated from marine sediment.</title>
        <authorList>
            <person name="Hirano S."/>
            <person name="Maeda A."/>
            <person name="Terahara T."/>
            <person name="Mori K."/>
            <person name="Hamada M."/>
            <person name="Matsumoto R."/>
            <person name="Kobayashi T."/>
        </authorList>
    </citation>
    <scope>NUCLEOTIDE SEQUENCE</scope>
    <source>
        <strain evidence="1">AN17-2</strain>
    </source>
</reference>
<evidence type="ECO:0000313" key="2">
    <source>
        <dbReference type="Proteomes" id="UP001374599"/>
    </source>
</evidence>
<keyword evidence="2" id="KW-1185">Reference proteome</keyword>
<accession>A0ACB5UE71</accession>
<organism evidence="1 2">
    <name type="scientific">Vallitalea maricola</name>
    <dbReference type="NCBI Taxonomy" id="3074433"/>
    <lineage>
        <taxon>Bacteria</taxon>
        <taxon>Bacillati</taxon>
        <taxon>Bacillota</taxon>
        <taxon>Clostridia</taxon>
        <taxon>Lachnospirales</taxon>
        <taxon>Vallitaleaceae</taxon>
        <taxon>Vallitalea</taxon>
    </lineage>
</organism>